<dbReference type="AlphaFoldDB" id="A0A3M7S6C2"/>
<proteinExistence type="inferred from homology"/>
<reference evidence="3 4" key="1">
    <citation type="journal article" date="2018" name="Sci. Rep.">
        <title>Genomic signatures of local adaptation to the degree of environmental predictability in rotifers.</title>
        <authorList>
            <person name="Franch-Gras L."/>
            <person name="Hahn C."/>
            <person name="Garcia-Roger E.M."/>
            <person name="Carmona M.J."/>
            <person name="Serra M."/>
            <person name="Gomez A."/>
        </authorList>
    </citation>
    <scope>NUCLEOTIDE SEQUENCE [LARGE SCALE GENOMIC DNA]</scope>
    <source>
        <strain evidence="3">HYR1</strain>
    </source>
</reference>
<dbReference type="SMART" id="SM01017">
    <property type="entry name" value="Arrestin_C"/>
    <property type="match status" value="1"/>
</dbReference>
<dbReference type="Gene3D" id="2.60.40.640">
    <property type="match status" value="2"/>
</dbReference>
<evidence type="ECO:0000259" key="2">
    <source>
        <dbReference type="SMART" id="SM01017"/>
    </source>
</evidence>
<dbReference type="InterPro" id="IPR014756">
    <property type="entry name" value="Ig_E-set"/>
</dbReference>
<dbReference type="Proteomes" id="UP000276133">
    <property type="component" value="Unassembled WGS sequence"/>
</dbReference>
<keyword evidence="4" id="KW-1185">Reference proteome</keyword>
<dbReference type="InterPro" id="IPR011022">
    <property type="entry name" value="Arrestin_C-like"/>
</dbReference>
<protein>
    <submittedName>
        <fullName evidence="3">Arrestin domain-containing 3-like</fullName>
    </submittedName>
</protein>
<dbReference type="SUPFAM" id="SSF81296">
    <property type="entry name" value="E set domains"/>
    <property type="match status" value="2"/>
</dbReference>
<dbReference type="InterPro" id="IPR050357">
    <property type="entry name" value="Arrestin_domain-protein"/>
</dbReference>
<dbReference type="Pfam" id="PF02752">
    <property type="entry name" value="Arrestin_C"/>
    <property type="match status" value="1"/>
</dbReference>
<dbReference type="InterPro" id="IPR011021">
    <property type="entry name" value="Arrestin-like_N"/>
</dbReference>
<evidence type="ECO:0000313" key="4">
    <source>
        <dbReference type="Proteomes" id="UP000276133"/>
    </source>
</evidence>
<dbReference type="GO" id="GO:0005737">
    <property type="term" value="C:cytoplasm"/>
    <property type="evidence" value="ECO:0007669"/>
    <property type="project" value="TreeGrafter"/>
</dbReference>
<dbReference type="GO" id="GO:0015031">
    <property type="term" value="P:protein transport"/>
    <property type="evidence" value="ECO:0007669"/>
    <property type="project" value="TreeGrafter"/>
</dbReference>
<comment type="caution">
    <text evidence="3">The sequence shown here is derived from an EMBL/GenBank/DDBJ whole genome shotgun (WGS) entry which is preliminary data.</text>
</comment>
<dbReference type="EMBL" id="REGN01001975">
    <property type="protein sequence ID" value="RNA31177.1"/>
    <property type="molecule type" value="Genomic_DNA"/>
</dbReference>
<accession>A0A3M7S6C2</accession>
<dbReference type="OrthoDB" id="2333384at2759"/>
<dbReference type="Pfam" id="PF00339">
    <property type="entry name" value="Arrestin_N"/>
    <property type="match status" value="1"/>
</dbReference>
<comment type="similarity">
    <text evidence="1">Belongs to the arrestin family.</text>
</comment>
<dbReference type="InterPro" id="IPR014752">
    <property type="entry name" value="Arrestin-like_C"/>
</dbReference>
<evidence type="ECO:0000313" key="3">
    <source>
        <dbReference type="EMBL" id="RNA31177.1"/>
    </source>
</evidence>
<dbReference type="PANTHER" id="PTHR11188:SF176">
    <property type="entry name" value="ARRESTIN DOMAIN-CONTAINING PROTEIN 1"/>
    <property type="match status" value="1"/>
</dbReference>
<name>A0A3M7S6C2_BRAPC</name>
<sequence length="359" mass="41301">MGRIENLNISFLKPNPVYKAGDTIQGSVNFRVNEPTRVNRIKLRALGKAIVHWIETQEPNDDRHIVTYESNEIYLNEEIILYDKENDDQLFNSDDYSFDFFIQLPNNAPTSFEHEIGQIRYNLNAKIEIPWAFGKSTKKSFTVISEFDLNEYPSLRLGLGVSDEKYLCCWPCRSSPIIANFSLLKGGYVPGEGIVFDITINNRTNKAINCMNVSLVQKIKFRANFKTKTSSRTVENFRFPSRVQEKSILNWNNSVLVIPPTCPTSNKNSKIIDISYLVLFDFCASGPHFPKEIAIPISIGTIPLKLQNENQQQNGIIDYEESKFGPYPDKILFHESEFEDLVEIENEKFKPLYPFLKDN</sequence>
<dbReference type="STRING" id="10195.A0A3M7S6C2"/>
<gene>
    <name evidence="3" type="ORF">BpHYR1_015928</name>
</gene>
<feature type="domain" description="Arrestin C-terminal-like" evidence="2">
    <location>
        <begin position="173"/>
        <end position="304"/>
    </location>
</feature>
<organism evidence="3 4">
    <name type="scientific">Brachionus plicatilis</name>
    <name type="common">Marine rotifer</name>
    <name type="synonym">Brachionus muelleri</name>
    <dbReference type="NCBI Taxonomy" id="10195"/>
    <lineage>
        <taxon>Eukaryota</taxon>
        <taxon>Metazoa</taxon>
        <taxon>Spiralia</taxon>
        <taxon>Gnathifera</taxon>
        <taxon>Rotifera</taxon>
        <taxon>Eurotatoria</taxon>
        <taxon>Monogononta</taxon>
        <taxon>Pseudotrocha</taxon>
        <taxon>Ploima</taxon>
        <taxon>Brachionidae</taxon>
        <taxon>Brachionus</taxon>
    </lineage>
</organism>
<dbReference type="PANTHER" id="PTHR11188">
    <property type="entry name" value="ARRESTIN DOMAIN CONTAINING PROTEIN"/>
    <property type="match status" value="1"/>
</dbReference>
<evidence type="ECO:0000256" key="1">
    <source>
        <dbReference type="ARBA" id="ARBA00005298"/>
    </source>
</evidence>